<keyword evidence="3" id="KW-0547">Nucleotide-binding</keyword>
<proteinExistence type="inferred from homology"/>
<evidence type="ECO:0000313" key="9">
    <source>
        <dbReference type="WBParaSite" id="TCLT_0000244101-mRNA-1"/>
    </source>
</evidence>
<evidence type="ECO:0000256" key="5">
    <source>
        <dbReference type="ARBA" id="ARBA00041448"/>
    </source>
</evidence>
<comment type="similarity">
    <text evidence="1">Belongs to the tubulin--tyrosine ligase family.</text>
</comment>
<reference evidence="7 8" key="2">
    <citation type="submission" date="2018-11" db="EMBL/GenBank/DDBJ databases">
        <authorList>
            <consortium name="Pathogen Informatics"/>
        </authorList>
    </citation>
    <scope>NUCLEOTIDE SEQUENCE [LARGE SCALE GENOMIC DNA]</scope>
</reference>
<evidence type="ECO:0000256" key="6">
    <source>
        <dbReference type="ARBA" id="ARBA00049274"/>
    </source>
</evidence>
<dbReference type="Proteomes" id="UP000276776">
    <property type="component" value="Unassembled WGS sequence"/>
</dbReference>
<dbReference type="InterPro" id="IPR004344">
    <property type="entry name" value="TTL/TTLL_fam"/>
</dbReference>
<dbReference type="SUPFAM" id="SSF56059">
    <property type="entry name" value="Glutathione synthetase ATP-binding domain-like"/>
    <property type="match status" value="1"/>
</dbReference>
<evidence type="ECO:0000256" key="3">
    <source>
        <dbReference type="ARBA" id="ARBA00022741"/>
    </source>
</evidence>
<reference evidence="9" key="1">
    <citation type="submission" date="2017-02" db="UniProtKB">
        <authorList>
            <consortium name="WormBaseParasite"/>
        </authorList>
    </citation>
    <scope>IDENTIFICATION</scope>
</reference>
<comment type="catalytic activity">
    <reaction evidence="6">
        <text>L-glutamyl-[protein] + L-glutamate + ATP = gamma-L-glutamyl-L-glutamyl-[protein] + ADP + phosphate + H(+)</text>
        <dbReference type="Rhea" id="RHEA:60144"/>
        <dbReference type="Rhea" id="RHEA-COMP:10208"/>
        <dbReference type="Rhea" id="RHEA-COMP:15517"/>
        <dbReference type="ChEBI" id="CHEBI:15378"/>
        <dbReference type="ChEBI" id="CHEBI:29973"/>
        <dbReference type="ChEBI" id="CHEBI:29985"/>
        <dbReference type="ChEBI" id="CHEBI:30616"/>
        <dbReference type="ChEBI" id="CHEBI:43474"/>
        <dbReference type="ChEBI" id="CHEBI:143622"/>
        <dbReference type="ChEBI" id="CHEBI:456216"/>
    </reaction>
    <physiologicalReaction direction="left-to-right" evidence="6">
        <dbReference type="Rhea" id="RHEA:60145"/>
    </physiologicalReaction>
</comment>
<dbReference type="STRING" id="103827.A0A0N5CQE1"/>
<protein>
    <recommendedName>
        <fullName evidence="5">Tubulin--tyrosine ligase-like protein 5</fullName>
    </recommendedName>
</protein>
<dbReference type="GO" id="GO:0015631">
    <property type="term" value="F:tubulin binding"/>
    <property type="evidence" value="ECO:0007669"/>
    <property type="project" value="TreeGrafter"/>
</dbReference>
<gene>
    <name evidence="7" type="ORF">TCLT_LOCUS2442</name>
</gene>
<dbReference type="PROSITE" id="PS51221">
    <property type="entry name" value="TTL"/>
    <property type="match status" value="1"/>
</dbReference>
<dbReference type="GO" id="GO:0070740">
    <property type="term" value="F:tubulin-glutamic acid ligase activity"/>
    <property type="evidence" value="ECO:0007669"/>
    <property type="project" value="TreeGrafter"/>
</dbReference>
<dbReference type="Pfam" id="PF03133">
    <property type="entry name" value="TTL"/>
    <property type="match status" value="1"/>
</dbReference>
<dbReference type="GO" id="GO:0019098">
    <property type="term" value="P:reproductive behavior"/>
    <property type="evidence" value="ECO:0007669"/>
    <property type="project" value="UniProtKB-ARBA"/>
</dbReference>
<dbReference type="GO" id="GO:0036064">
    <property type="term" value="C:ciliary basal body"/>
    <property type="evidence" value="ECO:0007669"/>
    <property type="project" value="TreeGrafter"/>
</dbReference>
<name>A0A0N5CQE1_THECL</name>
<keyword evidence="8" id="KW-1185">Reference proteome</keyword>
<dbReference type="GO" id="GO:0000226">
    <property type="term" value="P:microtubule cytoskeleton organization"/>
    <property type="evidence" value="ECO:0007669"/>
    <property type="project" value="TreeGrafter"/>
</dbReference>
<dbReference type="GO" id="GO:0005524">
    <property type="term" value="F:ATP binding"/>
    <property type="evidence" value="ECO:0007669"/>
    <property type="project" value="UniProtKB-KW"/>
</dbReference>
<evidence type="ECO:0000256" key="1">
    <source>
        <dbReference type="ARBA" id="ARBA00006820"/>
    </source>
</evidence>
<organism evidence="9">
    <name type="scientific">Thelazia callipaeda</name>
    <name type="common">Oriental eyeworm</name>
    <name type="synonym">Parasitic nematode</name>
    <dbReference type="NCBI Taxonomy" id="103827"/>
    <lineage>
        <taxon>Eukaryota</taxon>
        <taxon>Metazoa</taxon>
        <taxon>Ecdysozoa</taxon>
        <taxon>Nematoda</taxon>
        <taxon>Chromadorea</taxon>
        <taxon>Rhabditida</taxon>
        <taxon>Spirurina</taxon>
        <taxon>Spiruromorpha</taxon>
        <taxon>Thelazioidea</taxon>
        <taxon>Thelaziidae</taxon>
        <taxon>Thelazia</taxon>
    </lineage>
</organism>
<dbReference type="PANTHER" id="PTHR12241">
    <property type="entry name" value="TUBULIN POLYGLUTAMYLASE"/>
    <property type="match status" value="1"/>
</dbReference>
<evidence type="ECO:0000313" key="8">
    <source>
        <dbReference type="Proteomes" id="UP000276776"/>
    </source>
</evidence>
<keyword evidence="4" id="KW-0067">ATP-binding</keyword>
<keyword evidence="2" id="KW-0436">Ligase</keyword>
<sequence>MFTSAALKYAGKGGKELENSNKYIKIGEKYHLCFKMIRCSQTLIRIILHMLFKKHKLQRVNHFPRSFLLTRKDKLYECLRRAQILFGISYNIIPEFFVTPKEYKKLEDHFNAQTHGLKPFIVKPVASSRGNGIFIAQSPRDIPLGSTMLVSRYIETPYLLNGYKFDLRFVFLFPMQSYIFVV</sequence>
<dbReference type="EMBL" id="UYYF01000503">
    <property type="protein sequence ID" value="VDM98396.1"/>
    <property type="molecule type" value="Genomic_DNA"/>
</dbReference>
<dbReference type="AlphaFoldDB" id="A0A0N5CQE1"/>
<dbReference type="OrthoDB" id="5857197at2759"/>
<accession>A0A0N5CQE1</accession>
<dbReference type="Gene3D" id="3.30.470.20">
    <property type="entry name" value="ATP-grasp fold, B domain"/>
    <property type="match status" value="1"/>
</dbReference>
<evidence type="ECO:0000256" key="4">
    <source>
        <dbReference type="ARBA" id="ARBA00022840"/>
    </source>
</evidence>
<evidence type="ECO:0000256" key="2">
    <source>
        <dbReference type="ARBA" id="ARBA00022598"/>
    </source>
</evidence>
<dbReference type="WBParaSite" id="TCLT_0000244101-mRNA-1">
    <property type="protein sequence ID" value="TCLT_0000244101-mRNA-1"/>
    <property type="gene ID" value="TCLT_0000244101"/>
</dbReference>
<dbReference type="PANTHER" id="PTHR12241:SF145">
    <property type="entry name" value="TUBULIN POLYGLUTAMYLASE TTLL5"/>
    <property type="match status" value="1"/>
</dbReference>
<evidence type="ECO:0000313" key="7">
    <source>
        <dbReference type="EMBL" id="VDM98396.1"/>
    </source>
</evidence>